<comment type="caution">
    <text evidence="7">The sequence shown here is derived from an EMBL/GenBank/DDBJ whole genome shotgun (WGS) entry which is preliminary data.</text>
</comment>
<evidence type="ECO:0000313" key="8">
    <source>
        <dbReference type="Proteomes" id="UP001610335"/>
    </source>
</evidence>
<dbReference type="Pfam" id="PF22939">
    <property type="entry name" value="WHD_GPIID"/>
    <property type="match status" value="1"/>
</dbReference>
<feature type="compositionally biased region" description="Polar residues" evidence="4">
    <location>
        <begin position="1076"/>
        <end position="1094"/>
    </location>
</feature>
<dbReference type="Pfam" id="PF13606">
    <property type="entry name" value="Ank_3"/>
    <property type="match status" value="1"/>
</dbReference>
<keyword evidence="2 3" id="KW-0040">ANK repeat</keyword>
<feature type="region of interest" description="Disordered" evidence="4">
    <location>
        <begin position="1076"/>
        <end position="1105"/>
    </location>
</feature>
<feature type="repeat" description="ANK" evidence="3">
    <location>
        <begin position="655"/>
        <end position="687"/>
    </location>
</feature>
<feature type="repeat" description="ANK" evidence="3">
    <location>
        <begin position="1010"/>
        <end position="1042"/>
    </location>
</feature>
<dbReference type="SUPFAM" id="SSF48403">
    <property type="entry name" value="Ankyrin repeat"/>
    <property type="match status" value="4"/>
</dbReference>
<organism evidence="7 8">
    <name type="scientific">Aspergillus cavernicola</name>
    <dbReference type="NCBI Taxonomy" id="176166"/>
    <lineage>
        <taxon>Eukaryota</taxon>
        <taxon>Fungi</taxon>
        <taxon>Dikarya</taxon>
        <taxon>Ascomycota</taxon>
        <taxon>Pezizomycotina</taxon>
        <taxon>Eurotiomycetes</taxon>
        <taxon>Eurotiomycetidae</taxon>
        <taxon>Eurotiales</taxon>
        <taxon>Aspergillaceae</taxon>
        <taxon>Aspergillus</taxon>
        <taxon>Aspergillus subgen. Nidulantes</taxon>
    </lineage>
</organism>
<evidence type="ECO:0000256" key="4">
    <source>
        <dbReference type="SAM" id="MobiDB-lite"/>
    </source>
</evidence>
<feature type="repeat" description="ANK" evidence="3">
    <location>
        <begin position="1475"/>
        <end position="1507"/>
    </location>
</feature>
<gene>
    <name evidence="7" type="ORF">BDW59DRAFT_16757</name>
</gene>
<dbReference type="Proteomes" id="UP001610335">
    <property type="component" value="Unassembled WGS sequence"/>
</dbReference>
<evidence type="ECO:0000313" key="7">
    <source>
        <dbReference type="EMBL" id="KAL2815214.1"/>
    </source>
</evidence>
<feature type="domain" description="GPI inositol-deacylase winged helix" evidence="5">
    <location>
        <begin position="440"/>
        <end position="514"/>
    </location>
</feature>
<dbReference type="Pfam" id="PF12796">
    <property type="entry name" value="Ank_2"/>
    <property type="match status" value="5"/>
</dbReference>
<evidence type="ECO:0000256" key="1">
    <source>
        <dbReference type="ARBA" id="ARBA00022737"/>
    </source>
</evidence>
<dbReference type="Gene3D" id="3.40.50.300">
    <property type="entry name" value="P-loop containing nucleotide triphosphate hydrolases"/>
    <property type="match status" value="1"/>
</dbReference>
<dbReference type="PRINTS" id="PR01415">
    <property type="entry name" value="ANKYRIN"/>
</dbReference>
<dbReference type="InterPro" id="IPR036770">
    <property type="entry name" value="Ankyrin_rpt-contain_sf"/>
</dbReference>
<feature type="repeat" description="ANK" evidence="3">
    <location>
        <begin position="1320"/>
        <end position="1352"/>
    </location>
</feature>
<evidence type="ECO:0000259" key="5">
    <source>
        <dbReference type="Pfam" id="PF22939"/>
    </source>
</evidence>
<feature type="repeat" description="ANK" evidence="3">
    <location>
        <begin position="887"/>
        <end position="919"/>
    </location>
</feature>
<dbReference type="Gene3D" id="1.25.40.20">
    <property type="entry name" value="Ankyrin repeat-containing domain"/>
    <property type="match status" value="5"/>
</dbReference>
<dbReference type="PROSITE" id="PS50297">
    <property type="entry name" value="ANK_REP_REGION"/>
    <property type="match status" value="9"/>
</dbReference>
<evidence type="ECO:0000256" key="2">
    <source>
        <dbReference type="ARBA" id="ARBA00023043"/>
    </source>
</evidence>
<sequence>MAEAIGLAVNIAAILQLATEVAQLSYNYARDVKNAPKTQKHYLQQVSSLIEVLFRVDHAIQDAETTGLLPERPSSLSDNALMDCYKALSGLQFDLQKRRSRILQPFHEREWKAHVEMIHKYRELFADFLASCILVTGNATYRKVSSLSQEQDRNLLLAALSASNVSVRQRPSSCPGTGKWFLEQQPVQDWVGRSLDFLWCYGPPGVGKSCLASILIDHLLDNRIPADCSVVYFFCDFSSQDQQKTLDILHHLLYQIIQQGNGDMLAALKEACKDPSNLHNANEVTQVIVTAGSVQPIYLVLDALDELRDPTGILSHILTLVASGINVLLTSRDLPHIRKKVQRATHFQVDSNPGDLKLYINSRFRASDFSDEIDEESSVISDVVSKSGNLFLLARLMLDDMLDLATVNQIRKALGKPQASLEQAFEATMERIDFQSKARSSLARRLLGWITYAKRRLRLDEVLCAFAVEDDVELDPENMPNPDILLRACLGLVAVDQVDKTVGLVHTTAYEFFKAGKISETDTNLDMARTSLQYLTMKPLSSACDTTSELQERFETLDFLEYSAKHWGQHIRGTDDQRQLNGLIVKLLGNPGLRDSSFQALQFRQEFADEALAEELLKSMPKEQGSLHVAAYWSLTHTAEAFIADGENVSGVDSHKWSPLHWACSRGNVTVSELLLEHGADVNAQDIQGWTPLFWAAFNGNSELVNRLLSHGAYYLTRSTFGWTALHWAVSGGHSNVVQQLLEHHSRSQLHEPRFSEMSIQDIVWYHDTDLPVEMAADGKDTQTFDLLVQHLQTPSGSIRDAKFNMIWSRAGFDSPASRNPWRTMTKSEMVLGRESIIPRLTGPYADDSNKYRADPRNWKSVLLASAIRDEQLSSVQLLVKAGADVNFENALHVAACRQDPRFAKCLLDNGAEPNNYNLYGRTALHEAVLNGFRDTIIVLINGGADVNQPIRQASKFKQTWERSVFNNIIGSTPLIQACGFTFSRKPQLALDIAHLLLSRGANVHLADASGLTVLHYAVMRPHVPLVQLLIKAGCHVDAVDGEGRMAIHLLANIISPQHQTLNEIMRAILGAGSRDTSTDMLNQPTRRSPSQSRNYRENMDPLLDDGASGGSTPVAIALKGKRWQTALTFHHLGARIPDSLVLEPILDSAIRELAVDVVDLLLHHGGRPPSDGVLGLVRALTKQSSSDKILDSDPYLPFKHILLKIVAVGAEIDFQSQDGETALTEAARKPGRVHVLQDLVGLGASVFATSDLAFDTILAAALYSDSDSLTYFLEHAAGQSNDGHWSRYLNELQENTGDCFRRLSLCLQQAGTLNKTNLEGCTLLHLAADCGNSQLVAALLVCGARADIADNKGWLAVHHAGFSQHTPALRTLLPLAADAPCNQSLRPAEQGKQFWIDSLEKTNDHNLDILQHAVRENNIEMVHHLLDYGMNLNTRLSKEWLEKPILSDATKNGHSELVSILLDHGANIEATDKHGWRPLHEACYYGNRDIVTKLIAAGCDIDAPTVEWNNSFYKPSGIYAGNKWNGQPFHLAVMAENTDIVKLLLDKGVDIHASTGGELSYTPAHGPTALHLALDNGSFHGRAGFNSSKNRLQIAEWLVNRGARIDGIIQGYSLEEILKFKDFPDLWDALRDMERDARSI</sequence>
<proteinExistence type="predicted"/>
<accession>A0ABR4HIA7</accession>
<dbReference type="PANTHER" id="PTHR24193:SF121">
    <property type="entry name" value="ADA2A-CONTAINING COMPLEX COMPONENT 3, ISOFORM D"/>
    <property type="match status" value="1"/>
</dbReference>
<dbReference type="Pfam" id="PF24883">
    <property type="entry name" value="NPHP3_N"/>
    <property type="match status" value="1"/>
</dbReference>
<dbReference type="InterPro" id="IPR054471">
    <property type="entry name" value="GPIID_WHD"/>
</dbReference>
<dbReference type="InterPro" id="IPR002110">
    <property type="entry name" value="Ankyrin_rpt"/>
</dbReference>
<evidence type="ECO:0000259" key="6">
    <source>
        <dbReference type="Pfam" id="PF24883"/>
    </source>
</evidence>
<keyword evidence="1" id="KW-0677">Repeat</keyword>
<feature type="domain" description="Nephrocystin 3-like N-terminal" evidence="6">
    <location>
        <begin position="176"/>
        <end position="332"/>
    </location>
</feature>
<feature type="repeat" description="ANK" evidence="3">
    <location>
        <begin position="920"/>
        <end position="952"/>
    </location>
</feature>
<dbReference type="PROSITE" id="PS50088">
    <property type="entry name" value="ANK_REPEAT"/>
    <property type="match status" value="10"/>
</dbReference>
<dbReference type="InterPro" id="IPR027417">
    <property type="entry name" value="P-loop_NTPase"/>
</dbReference>
<dbReference type="InterPro" id="IPR050663">
    <property type="entry name" value="Ankyrin-SOCS_Box"/>
</dbReference>
<name>A0ABR4HIA7_9EURO</name>
<feature type="repeat" description="ANK" evidence="3">
    <location>
        <begin position="688"/>
        <end position="720"/>
    </location>
</feature>
<dbReference type="SUPFAM" id="SSF52540">
    <property type="entry name" value="P-loop containing nucleoside triphosphate hydrolases"/>
    <property type="match status" value="1"/>
</dbReference>
<feature type="repeat" description="ANK" evidence="3">
    <location>
        <begin position="721"/>
        <end position="753"/>
    </location>
</feature>
<reference evidence="7 8" key="1">
    <citation type="submission" date="2024-07" db="EMBL/GenBank/DDBJ databases">
        <title>Section-level genome sequencing and comparative genomics of Aspergillus sections Usti and Cavernicolus.</title>
        <authorList>
            <consortium name="Lawrence Berkeley National Laboratory"/>
            <person name="Nybo J.L."/>
            <person name="Vesth T.C."/>
            <person name="Theobald S."/>
            <person name="Frisvad J.C."/>
            <person name="Larsen T.O."/>
            <person name="Kjaerboelling I."/>
            <person name="Rothschild-Mancinelli K."/>
            <person name="Lyhne E.K."/>
            <person name="Kogle M.E."/>
            <person name="Barry K."/>
            <person name="Clum A."/>
            <person name="Na H."/>
            <person name="Ledsgaard L."/>
            <person name="Lin J."/>
            <person name="Lipzen A."/>
            <person name="Kuo A."/>
            <person name="Riley R."/>
            <person name="Mondo S."/>
            <person name="LaButti K."/>
            <person name="Haridas S."/>
            <person name="Pangalinan J."/>
            <person name="Salamov A.A."/>
            <person name="Simmons B.A."/>
            <person name="Magnuson J.K."/>
            <person name="Chen J."/>
            <person name="Drula E."/>
            <person name="Henrissat B."/>
            <person name="Wiebenga A."/>
            <person name="Lubbers R.J."/>
            <person name="Gomes A.C."/>
            <person name="Makela M.R."/>
            <person name="Stajich J."/>
            <person name="Grigoriev I.V."/>
            <person name="Mortensen U.H."/>
            <person name="De vries R.P."/>
            <person name="Baker S.E."/>
            <person name="Andersen M.R."/>
        </authorList>
    </citation>
    <scope>NUCLEOTIDE SEQUENCE [LARGE SCALE GENOMIC DNA]</scope>
    <source>
        <strain evidence="7 8">CBS 600.67</strain>
    </source>
</reference>
<dbReference type="InterPro" id="IPR056884">
    <property type="entry name" value="NPHP3-like_N"/>
</dbReference>
<dbReference type="PANTHER" id="PTHR24193">
    <property type="entry name" value="ANKYRIN REPEAT PROTEIN"/>
    <property type="match status" value="1"/>
</dbReference>
<keyword evidence="8" id="KW-1185">Reference proteome</keyword>
<feature type="repeat" description="ANK" evidence="3">
    <location>
        <begin position="1447"/>
        <end position="1474"/>
    </location>
</feature>
<protein>
    <submittedName>
        <fullName evidence="7">Ankyrin repeat-containing domain protein</fullName>
    </submittedName>
</protein>
<dbReference type="Pfam" id="PF00023">
    <property type="entry name" value="Ank"/>
    <property type="match status" value="1"/>
</dbReference>
<feature type="repeat" description="ANK" evidence="3">
    <location>
        <begin position="1525"/>
        <end position="1557"/>
    </location>
</feature>
<dbReference type="SMART" id="SM00248">
    <property type="entry name" value="ANK"/>
    <property type="match status" value="16"/>
</dbReference>
<evidence type="ECO:0000256" key="3">
    <source>
        <dbReference type="PROSITE-ProRule" id="PRU00023"/>
    </source>
</evidence>
<dbReference type="EMBL" id="JBFXLS010000115">
    <property type="protein sequence ID" value="KAL2815214.1"/>
    <property type="molecule type" value="Genomic_DNA"/>
</dbReference>